<dbReference type="EMBL" id="ATLV01014558">
    <property type="status" value="NOT_ANNOTATED_CDS"/>
    <property type="molecule type" value="Genomic_DNA"/>
</dbReference>
<evidence type="ECO:0000313" key="3">
    <source>
        <dbReference type="EnsemblMetazoa" id="ASIC006270-PA"/>
    </source>
</evidence>
<organism evidence="2">
    <name type="scientific">Anopheles sinensis</name>
    <name type="common">Mosquito</name>
    <dbReference type="NCBI Taxonomy" id="74873"/>
    <lineage>
        <taxon>Eukaryota</taxon>
        <taxon>Metazoa</taxon>
        <taxon>Ecdysozoa</taxon>
        <taxon>Arthropoda</taxon>
        <taxon>Hexapoda</taxon>
        <taxon>Insecta</taxon>
        <taxon>Pterygota</taxon>
        <taxon>Neoptera</taxon>
        <taxon>Endopterygota</taxon>
        <taxon>Diptera</taxon>
        <taxon>Nematocera</taxon>
        <taxon>Culicoidea</taxon>
        <taxon>Culicidae</taxon>
        <taxon>Anophelinae</taxon>
        <taxon>Anopheles</taxon>
    </lineage>
</organism>
<reference evidence="3" key="2">
    <citation type="submission" date="2020-05" db="UniProtKB">
        <authorList>
            <consortium name="EnsemblMetazoa"/>
        </authorList>
    </citation>
    <scope>IDENTIFICATION</scope>
</reference>
<dbReference type="AlphaFoldDB" id="A0A084VLV1"/>
<evidence type="ECO:0000256" key="1">
    <source>
        <dbReference type="SAM" id="MobiDB-lite"/>
    </source>
</evidence>
<evidence type="ECO:0000313" key="4">
    <source>
        <dbReference type="Proteomes" id="UP000030765"/>
    </source>
</evidence>
<dbReference type="Proteomes" id="UP000030765">
    <property type="component" value="Unassembled WGS sequence"/>
</dbReference>
<feature type="region of interest" description="Disordered" evidence="1">
    <location>
        <begin position="25"/>
        <end position="44"/>
    </location>
</feature>
<dbReference type="EMBL" id="KE524974">
    <property type="protein sequence ID" value="KFB38945.1"/>
    <property type="molecule type" value="Genomic_DNA"/>
</dbReference>
<reference evidence="2 4" key="1">
    <citation type="journal article" date="2014" name="BMC Genomics">
        <title>Genome sequence of Anopheles sinensis provides insight into genetics basis of mosquito competence for malaria parasites.</title>
        <authorList>
            <person name="Zhou D."/>
            <person name="Zhang D."/>
            <person name="Ding G."/>
            <person name="Shi L."/>
            <person name="Hou Q."/>
            <person name="Ye Y."/>
            <person name="Xu Y."/>
            <person name="Zhou H."/>
            <person name="Xiong C."/>
            <person name="Li S."/>
            <person name="Yu J."/>
            <person name="Hong S."/>
            <person name="Yu X."/>
            <person name="Zou P."/>
            <person name="Chen C."/>
            <person name="Chang X."/>
            <person name="Wang W."/>
            <person name="Lv Y."/>
            <person name="Sun Y."/>
            <person name="Ma L."/>
            <person name="Shen B."/>
            <person name="Zhu C."/>
        </authorList>
    </citation>
    <scope>NUCLEOTIDE SEQUENCE [LARGE SCALE GENOMIC DNA]</scope>
</reference>
<sequence>MGISLGGTHSFALAVTRKPLARRRELKASVTRNGVRERSRNWTAPGPKAILGQATCVRTFIVDGRFLLQCSSSSSSFPIRRQKSQAGK</sequence>
<keyword evidence="4" id="KW-1185">Reference proteome</keyword>
<protein>
    <submittedName>
        <fullName evidence="2 3">ADP-L-glycero-D-manno-heptose-6-epimerase</fullName>
    </submittedName>
</protein>
<gene>
    <name evidence="2" type="ORF">ZHAS_00006270</name>
</gene>
<accession>A0A084VLV1</accession>
<dbReference type="EnsemblMetazoa" id="ASIC006270-RA">
    <property type="protein sequence ID" value="ASIC006270-PA"/>
    <property type="gene ID" value="ASIC006270"/>
</dbReference>
<dbReference type="VEuPathDB" id="VectorBase:ASIS016097"/>
<evidence type="ECO:0000313" key="2">
    <source>
        <dbReference type="EMBL" id="KFB38945.1"/>
    </source>
</evidence>
<dbReference type="VEuPathDB" id="VectorBase:ASIC006270"/>
<proteinExistence type="predicted"/>
<name>A0A084VLV1_ANOSI</name>